<accession>A0A0C3JZX4</accession>
<keyword evidence="2" id="KW-1185">Reference proteome</keyword>
<dbReference type="EMBL" id="KN831979">
    <property type="protein sequence ID" value="KIO02912.1"/>
    <property type="molecule type" value="Genomic_DNA"/>
</dbReference>
<organism evidence="1 2">
    <name type="scientific">Pisolithus tinctorius Marx 270</name>
    <dbReference type="NCBI Taxonomy" id="870435"/>
    <lineage>
        <taxon>Eukaryota</taxon>
        <taxon>Fungi</taxon>
        <taxon>Dikarya</taxon>
        <taxon>Basidiomycota</taxon>
        <taxon>Agaricomycotina</taxon>
        <taxon>Agaricomycetes</taxon>
        <taxon>Agaricomycetidae</taxon>
        <taxon>Boletales</taxon>
        <taxon>Sclerodermatineae</taxon>
        <taxon>Pisolithaceae</taxon>
        <taxon>Pisolithus</taxon>
    </lineage>
</organism>
<evidence type="ECO:0000313" key="2">
    <source>
        <dbReference type="Proteomes" id="UP000054217"/>
    </source>
</evidence>
<reference evidence="2" key="2">
    <citation type="submission" date="2015-01" db="EMBL/GenBank/DDBJ databases">
        <title>Evolutionary Origins and Diversification of the Mycorrhizal Mutualists.</title>
        <authorList>
            <consortium name="DOE Joint Genome Institute"/>
            <consortium name="Mycorrhizal Genomics Consortium"/>
            <person name="Kohler A."/>
            <person name="Kuo A."/>
            <person name="Nagy L.G."/>
            <person name="Floudas D."/>
            <person name="Copeland A."/>
            <person name="Barry K.W."/>
            <person name="Cichocki N."/>
            <person name="Veneault-Fourrey C."/>
            <person name="LaButti K."/>
            <person name="Lindquist E.A."/>
            <person name="Lipzen A."/>
            <person name="Lundell T."/>
            <person name="Morin E."/>
            <person name="Murat C."/>
            <person name="Riley R."/>
            <person name="Ohm R."/>
            <person name="Sun H."/>
            <person name="Tunlid A."/>
            <person name="Henrissat B."/>
            <person name="Grigoriev I.V."/>
            <person name="Hibbett D.S."/>
            <person name="Martin F."/>
        </authorList>
    </citation>
    <scope>NUCLEOTIDE SEQUENCE [LARGE SCALE GENOMIC DNA]</scope>
    <source>
        <strain evidence="2">Marx 270</strain>
    </source>
</reference>
<gene>
    <name evidence="1" type="ORF">M404DRAFT_1001830</name>
</gene>
<evidence type="ECO:0000313" key="1">
    <source>
        <dbReference type="EMBL" id="KIO02912.1"/>
    </source>
</evidence>
<dbReference type="InParanoid" id="A0A0C3JZX4"/>
<protein>
    <submittedName>
        <fullName evidence="1">Uncharacterized protein</fullName>
    </submittedName>
</protein>
<dbReference type="HOGENOM" id="CLU_2997427_0_0_1"/>
<name>A0A0C3JZX4_PISTI</name>
<dbReference type="AlphaFoldDB" id="A0A0C3JZX4"/>
<sequence>MHRVFVATQWANGVQNFGSLSVGHTPRCTSSSVSILSGCKLFPVPYPSSYVLVQELP</sequence>
<reference evidence="1 2" key="1">
    <citation type="submission" date="2014-04" db="EMBL/GenBank/DDBJ databases">
        <authorList>
            <consortium name="DOE Joint Genome Institute"/>
            <person name="Kuo A."/>
            <person name="Kohler A."/>
            <person name="Costa M.D."/>
            <person name="Nagy L.G."/>
            <person name="Floudas D."/>
            <person name="Copeland A."/>
            <person name="Barry K.W."/>
            <person name="Cichocki N."/>
            <person name="Veneault-Fourrey C."/>
            <person name="LaButti K."/>
            <person name="Lindquist E.A."/>
            <person name="Lipzen A."/>
            <person name="Lundell T."/>
            <person name="Morin E."/>
            <person name="Murat C."/>
            <person name="Sun H."/>
            <person name="Tunlid A."/>
            <person name="Henrissat B."/>
            <person name="Grigoriev I.V."/>
            <person name="Hibbett D.S."/>
            <person name="Martin F."/>
            <person name="Nordberg H.P."/>
            <person name="Cantor M.N."/>
            <person name="Hua S.X."/>
        </authorList>
    </citation>
    <scope>NUCLEOTIDE SEQUENCE [LARGE SCALE GENOMIC DNA]</scope>
    <source>
        <strain evidence="1 2">Marx 270</strain>
    </source>
</reference>
<proteinExistence type="predicted"/>
<dbReference type="Proteomes" id="UP000054217">
    <property type="component" value="Unassembled WGS sequence"/>
</dbReference>